<evidence type="ECO:0000313" key="10">
    <source>
        <dbReference type="EMBL" id="RKP39218.1"/>
    </source>
</evidence>
<evidence type="ECO:0000256" key="8">
    <source>
        <dbReference type="SAM" id="MobiDB-lite"/>
    </source>
</evidence>
<evidence type="ECO:0000256" key="2">
    <source>
        <dbReference type="ARBA" id="ARBA00004123"/>
    </source>
</evidence>
<dbReference type="GO" id="GO:0071011">
    <property type="term" value="C:precatalytic spliceosome"/>
    <property type="evidence" value="ECO:0007669"/>
    <property type="project" value="TreeGrafter"/>
</dbReference>
<evidence type="ECO:0000256" key="6">
    <source>
        <dbReference type="ARBA" id="ARBA00023187"/>
    </source>
</evidence>
<comment type="similarity">
    <text evidence="3">Belongs to the SNUT3 family.</text>
</comment>
<evidence type="ECO:0000256" key="3">
    <source>
        <dbReference type="ARBA" id="ARBA00008218"/>
    </source>
</evidence>
<dbReference type="PANTHER" id="PTHR31077">
    <property type="entry name" value="U4/U6.U5 SMALL NUCLEAR RIBONUCLEOPROTEIN 27 KDA PROTEIN"/>
    <property type="match status" value="1"/>
</dbReference>
<sequence>LMAMMGFGSFGSTQGEHVLNNTAGGASVKKQRQYRQYMNRQGGFNRPLDS</sequence>
<dbReference type="STRING" id="215637.A0A4Q0A0G8"/>
<dbReference type="Proteomes" id="UP000268162">
    <property type="component" value="Unassembled WGS sequence"/>
</dbReference>
<feature type="domain" description="U4/U6.U5 small nuclear ribonucleoprotein 27kDa protein" evidence="9">
    <location>
        <begin position="1"/>
        <end position="49"/>
    </location>
</feature>
<comment type="subcellular location">
    <subcellularLocation>
        <location evidence="2">Nucleus</location>
    </subcellularLocation>
</comment>
<evidence type="ECO:0000256" key="5">
    <source>
        <dbReference type="ARBA" id="ARBA00022664"/>
    </source>
</evidence>
<comment type="subunit">
    <text evidence="4">Part of a tri-snRNP complex.</text>
</comment>
<dbReference type="GO" id="GO:0008380">
    <property type="term" value="P:RNA splicing"/>
    <property type="evidence" value="ECO:0007669"/>
    <property type="project" value="UniProtKB-KW"/>
</dbReference>
<keyword evidence="6" id="KW-0508">mRNA splicing</keyword>
<organism evidence="10 11">
    <name type="scientific">Dimargaris cristalligena</name>
    <dbReference type="NCBI Taxonomy" id="215637"/>
    <lineage>
        <taxon>Eukaryota</taxon>
        <taxon>Fungi</taxon>
        <taxon>Fungi incertae sedis</taxon>
        <taxon>Zoopagomycota</taxon>
        <taxon>Kickxellomycotina</taxon>
        <taxon>Dimargaritomycetes</taxon>
        <taxon>Dimargaritales</taxon>
        <taxon>Dimargaritaceae</taxon>
        <taxon>Dimargaris</taxon>
    </lineage>
</organism>
<reference evidence="11" key="1">
    <citation type="journal article" date="2018" name="Nat. Microbiol.">
        <title>Leveraging single-cell genomics to expand the fungal tree of life.</title>
        <authorList>
            <person name="Ahrendt S.R."/>
            <person name="Quandt C.A."/>
            <person name="Ciobanu D."/>
            <person name="Clum A."/>
            <person name="Salamov A."/>
            <person name="Andreopoulos B."/>
            <person name="Cheng J.F."/>
            <person name="Woyke T."/>
            <person name="Pelin A."/>
            <person name="Henrissat B."/>
            <person name="Reynolds N.K."/>
            <person name="Benny G.L."/>
            <person name="Smith M.E."/>
            <person name="James T.Y."/>
            <person name="Grigoriev I.V."/>
        </authorList>
    </citation>
    <scope>NUCLEOTIDE SEQUENCE [LARGE SCALE GENOMIC DNA]</scope>
    <source>
        <strain evidence="11">RSA 468</strain>
    </source>
</reference>
<dbReference type="AlphaFoldDB" id="A0A4Q0A0G8"/>
<evidence type="ECO:0000256" key="1">
    <source>
        <dbReference type="ARBA" id="ARBA00003632"/>
    </source>
</evidence>
<keyword evidence="11" id="KW-1185">Reference proteome</keyword>
<comment type="function">
    <text evidence="1">May play a role in mRNA splicing.</text>
</comment>
<evidence type="ECO:0000259" key="9">
    <source>
        <dbReference type="Pfam" id="PF08648"/>
    </source>
</evidence>
<accession>A0A4Q0A0G8</accession>
<name>A0A4Q0A0G8_9FUNG</name>
<dbReference type="EMBL" id="ML002289">
    <property type="protein sequence ID" value="RKP39218.1"/>
    <property type="molecule type" value="Genomic_DNA"/>
</dbReference>
<protein>
    <submittedName>
        <fullName evidence="10">U4/U6.U5 tri-snRNP-associated protein 3</fullName>
    </submittedName>
</protein>
<evidence type="ECO:0000256" key="7">
    <source>
        <dbReference type="ARBA" id="ARBA00023242"/>
    </source>
</evidence>
<dbReference type="PANTHER" id="PTHR31077:SF1">
    <property type="entry name" value="U4_U6.U5 SMALL NUCLEAR RIBONUCLEOPROTEIN 27 KDA PROTEIN"/>
    <property type="match status" value="1"/>
</dbReference>
<feature type="region of interest" description="Disordered" evidence="8">
    <location>
        <begin position="24"/>
        <end position="50"/>
    </location>
</feature>
<evidence type="ECO:0000313" key="11">
    <source>
        <dbReference type="Proteomes" id="UP000268162"/>
    </source>
</evidence>
<dbReference type="Pfam" id="PF08648">
    <property type="entry name" value="SNRNP27"/>
    <property type="match status" value="1"/>
</dbReference>
<dbReference type="GO" id="GO:0006397">
    <property type="term" value="P:mRNA processing"/>
    <property type="evidence" value="ECO:0007669"/>
    <property type="project" value="UniProtKB-KW"/>
</dbReference>
<feature type="non-terminal residue" evidence="10">
    <location>
        <position position="1"/>
    </location>
</feature>
<keyword evidence="7" id="KW-0539">Nucleus</keyword>
<keyword evidence="5" id="KW-0507">mRNA processing</keyword>
<proteinExistence type="inferred from homology"/>
<evidence type="ECO:0000256" key="4">
    <source>
        <dbReference type="ARBA" id="ARBA00011825"/>
    </source>
</evidence>
<gene>
    <name evidence="10" type="ORF">BJ085DRAFT_18664</name>
</gene>
<dbReference type="InterPro" id="IPR013957">
    <property type="entry name" value="SNRNP27"/>
</dbReference>